<evidence type="ECO:0000313" key="2">
    <source>
        <dbReference type="Proteomes" id="UP000664859"/>
    </source>
</evidence>
<evidence type="ECO:0000313" key="1">
    <source>
        <dbReference type="EMBL" id="KAG5186085.1"/>
    </source>
</evidence>
<dbReference type="GO" id="GO:0000724">
    <property type="term" value="P:double-strand break repair via homologous recombination"/>
    <property type="evidence" value="ECO:0007669"/>
    <property type="project" value="InterPro"/>
</dbReference>
<protein>
    <recommendedName>
        <fullName evidence="3">DNA recombination and repair protein Rad51-like C-terminal domain-containing protein</fullName>
    </recommendedName>
</protein>
<dbReference type="InterPro" id="IPR030547">
    <property type="entry name" value="XRCC2"/>
</dbReference>
<dbReference type="PANTHER" id="PTHR46644">
    <property type="entry name" value="DNA REPAIR PROTEIN XRCC2"/>
    <property type="match status" value="1"/>
</dbReference>
<dbReference type="Proteomes" id="UP000664859">
    <property type="component" value="Unassembled WGS sequence"/>
</dbReference>
<comment type="caution">
    <text evidence="1">The sequence shown here is derived from an EMBL/GenBank/DDBJ whole genome shotgun (WGS) entry which is preliminary data.</text>
</comment>
<gene>
    <name evidence="1" type="ORF">JKP88DRAFT_310044</name>
</gene>
<dbReference type="GO" id="GO:0005657">
    <property type="term" value="C:replication fork"/>
    <property type="evidence" value="ECO:0007669"/>
    <property type="project" value="InterPro"/>
</dbReference>
<dbReference type="InterPro" id="IPR027417">
    <property type="entry name" value="P-loop_NTPase"/>
</dbReference>
<dbReference type="Gene3D" id="3.40.50.300">
    <property type="entry name" value="P-loop containing nucleotide triphosphate hydrolases"/>
    <property type="match status" value="2"/>
</dbReference>
<accession>A0A836CGW3</accession>
<proteinExistence type="predicted"/>
<dbReference type="SUPFAM" id="SSF52540">
    <property type="entry name" value="P-loop containing nucleoside triphosphate hydrolases"/>
    <property type="match status" value="1"/>
</dbReference>
<dbReference type="AlphaFoldDB" id="A0A836CGW3"/>
<sequence>MTSPLTVQEDESALALFRKAAGAGLRSGDVVEVRGPSGAAKTEVMLNVTTQYALPEDLGGEGKPVVFFDLDNRFNILRLCQLITARIQGHVNYLTGAAAIPHNTEPEPLPQLTPTEGGASRILRVKGVGWGALGCMDWVWVKKRSPSRGASQAAVAAAATTENRADKPAAVAAAGREDVQKAHAGGAAAVAAAGREDAQKLMLAALSRVKVVAPAGGAELLVCVEALRAELARAPPTLIVIDSLGAFQARDSTSVAWFSTEALRAELARAPPTLIVMDSLGAFQMRDRVSAGAEGMQSALMSQLAGLLRDHPLVLFAARTVRAFIGARLCVPNAAHINPERPPCDRFVVFSLFAARTEFSASARARGGADFMPDSWTKLVTHRLTLSRQRSAAALPPPPLSQQQQQQQQQHSVFSMVIWSRGASAAAEATPQEAAPFVVTDGGIIGGAAGSGALTPAEHHR</sequence>
<dbReference type="EMBL" id="JAFCMP010000113">
    <property type="protein sequence ID" value="KAG5186085.1"/>
    <property type="molecule type" value="Genomic_DNA"/>
</dbReference>
<reference evidence="1" key="1">
    <citation type="submission" date="2021-02" db="EMBL/GenBank/DDBJ databases">
        <title>First Annotated Genome of the Yellow-green Alga Tribonema minus.</title>
        <authorList>
            <person name="Mahan K.M."/>
        </authorList>
    </citation>
    <scope>NUCLEOTIDE SEQUENCE</scope>
    <source>
        <strain evidence="1">UTEX B ZZ1240</strain>
    </source>
</reference>
<dbReference type="GO" id="GO:0033063">
    <property type="term" value="C:Rad51B-Rad51C-Rad51D-XRCC2 complex"/>
    <property type="evidence" value="ECO:0007669"/>
    <property type="project" value="InterPro"/>
</dbReference>
<organism evidence="1 2">
    <name type="scientific">Tribonema minus</name>
    <dbReference type="NCBI Taxonomy" id="303371"/>
    <lineage>
        <taxon>Eukaryota</taxon>
        <taxon>Sar</taxon>
        <taxon>Stramenopiles</taxon>
        <taxon>Ochrophyta</taxon>
        <taxon>PX clade</taxon>
        <taxon>Xanthophyceae</taxon>
        <taxon>Tribonematales</taxon>
        <taxon>Tribonemataceae</taxon>
        <taxon>Tribonema</taxon>
    </lineage>
</organism>
<evidence type="ECO:0008006" key="3">
    <source>
        <dbReference type="Google" id="ProtNLM"/>
    </source>
</evidence>
<name>A0A836CGW3_9STRA</name>
<dbReference type="OrthoDB" id="10267807at2759"/>
<dbReference type="PANTHER" id="PTHR46644:SF2">
    <property type="entry name" value="DNA REPAIR PROTEIN XRCC2"/>
    <property type="match status" value="1"/>
</dbReference>
<keyword evidence="2" id="KW-1185">Reference proteome</keyword>